<reference evidence="2" key="1">
    <citation type="submission" date="2021-12" db="EMBL/GenBank/DDBJ databases">
        <authorList>
            <person name="Zaccaron A."/>
            <person name="Stergiopoulos I."/>
        </authorList>
    </citation>
    <scope>NUCLEOTIDE SEQUENCE</scope>
    <source>
        <strain evidence="2">Race5_Kim</strain>
    </source>
</reference>
<evidence type="ECO:0000313" key="2">
    <source>
        <dbReference type="EMBL" id="UJO22887.1"/>
    </source>
</evidence>
<dbReference type="Proteomes" id="UP000756132">
    <property type="component" value="Chromosome 10"/>
</dbReference>
<dbReference type="RefSeq" id="XP_047767253.1">
    <property type="nucleotide sequence ID" value="XM_047911421.1"/>
</dbReference>
<feature type="region of interest" description="Disordered" evidence="1">
    <location>
        <begin position="1"/>
        <end position="34"/>
    </location>
</feature>
<proteinExistence type="predicted"/>
<dbReference type="AlphaFoldDB" id="A0A9Q8UUK3"/>
<dbReference type="EMBL" id="CP090172">
    <property type="protein sequence ID" value="UJO22887.1"/>
    <property type="molecule type" value="Genomic_DNA"/>
</dbReference>
<keyword evidence="3" id="KW-1185">Reference proteome</keyword>
<evidence type="ECO:0000256" key="1">
    <source>
        <dbReference type="SAM" id="MobiDB-lite"/>
    </source>
</evidence>
<reference evidence="2" key="2">
    <citation type="journal article" date="2022" name="Microb. Genom.">
        <title>A chromosome-scale genome assembly of the tomato pathogen Cladosporium fulvum reveals a compartmentalized genome architecture and the presence of a dispensable chromosome.</title>
        <authorList>
            <person name="Zaccaron A.Z."/>
            <person name="Chen L.H."/>
            <person name="Samaras A."/>
            <person name="Stergiopoulos I."/>
        </authorList>
    </citation>
    <scope>NUCLEOTIDE SEQUENCE</scope>
    <source>
        <strain evidence="2">Race5_Kim</strain>
    </source>
</reference>
<name>A0A9Q8UUK3_PASFU</name>
<dbReference type="GeneID" id="71992151"/>
<evidence type="ECO:0000313" key="3">
    <source>
        <dbReference type="Proteomes" id="UP000756132"/>
    </source>
</evidence>
<organism evidence="2 3">
    <name type="scientific">Passalora fulva</name>
    <name type="common">Tomato leaf mold</name>
    <name type="synonym">Cladosporium fulvum</name>
    <dbReference type="NCBI Taxonomy" id="5499"/>
    <lineage>
        <taxon>Eukaryota</taxon>
        <taxon>Fungi</taxon>
        <taxon>Dikarya</taxon>
        <taxon>Ascomycota</taxon>
        <taxon>Pezizomycotina</taxon>
        <taxon>Dothideomycetes</taxon>
        <taxon>Dothideomycetidae</taxon>
        <taxon>Mycosphaerellales</taxon>
        <taxon>Mycosphaerellaceae</taxon>
        <taxon>Fulvia</taxon>
    </lineage>
</organism>
<feature type="compositionally biased region" description="Basic residues" evidence="1">
    <location>
        <begin position="1"/>
        <end position="11"/>
    </location>
</feature>
<dbReference type="KEGG" id="ffu:CLAFUR5_12273"/>
<sequence>MKRRPKRHYQAMRKSNTASPKSSPIARTNKVIPRNERDDNRHIFPFFDLPAELRDEIYDNCTSDHETILSSHVRMITKQLGYKHLLLISRQFTHEHRARLPRKKTVILTKMKQNLALDLTSFAIPSHLAQASDIEIYMLVDTTSPEAAIADLTAQQQSLYKFFPQLRPDQSLTVRMIFDCTLDSESTWRRHWATIFHNYAEDMKRRGVTRELVIHVDLLKGVTVEDLAPMYRWVYPLNIVEILVPEGGEAEYETSVQSASEDVEDRVE</sequence>
<protein>
    <submittedName>
        <fullName evidence="2">Uncharacterized protein</fullName>
    </submittedName>
</protein>
<gene>
    <name evidence="2" type="ORF">CLAFUR5_12273</name>
</gene>
<feature type="compositionally biased region" description="Polar residues" evidence="1">
    <location>
        <begin position="13"/>
        <end position="26"/>
    </location>
</feature>
<accession>A0A9Q8UUK3</accession>